<dbReference type="Proteomes" id="UP001152300">
    <property type="component" value="Unassembled WGS sequence"/>
</dbReference>
<dbReference type="InterPro" id="IPR043519">
    <property type="entry name" value="NT_sf"/>
</dbReference>
<evidence type="ECO:0000313" key="2">
    <source>
        <dbReference type="Proteomes" id="UP001152300"/>
    </source>
</evidence>
<reference evidence="1" key="1">
    <citation type="submission" date="2022-11" db="EMBL/GenBank/DDBJ databases">
        <title>Genome Resource of Sclerotinia nivalis Strain SnTB1, a Plant Pathogen Isolated from American Ginseng.</title>
        <authorList>
            <person name="Fan S."/>
        </authorList>
    </citation>
    <scope>NUCLEOTIDE SEQUENCE</scope>
    <source>
        <strain evidence="1">SnTB1</strain>
    </source>
</reference>
<organism evidence="1 2">
    <name type="scientific">Sclerotinia nivalis</name>
    <dbReference type="NCBI Taxonomy" id="352851"/>
    <lineage>
        <taxon>Eukaryota</taxon>
        <taxon>Fungi</taxon>
        <taxon>Dikarya</taxon>
        <taxon>Ascomycota</taxon>
        <taxon>Pezizomycotina</taxon>
        <taxon>Leotiomycetes</taxon>
        <taxon>Helotiales</taxon>
        <taxon>Sclerotiniaceae</taxon>
        <taxon>Sclerotinia</taxon>
    </lineage>
</organism>
<dbReference type="EMBL" id="JAPEIS010000011">
    <property type="protein sequence ID" value="KAJ8061412.1"/>
    <property type="molecule type" value="Genomic_DNA"/>
</dbReference>
<evidence type="ECO:0000313" key="1">
    <source>
        <dbReference type="EMBL" id="KAJ8061412.1"/>
    </source>
</evidence>
<dbReference type="Gene3D" id="3.30.460.40">
    <property type="match status" value="1"/>
</dbReference>
<keyword evidence="2" id="KW-1185">Reference proteome</keyword>
<proteinExistence type="predicted"/>
<dbReference type="OrthoDB" id="3513709at2759"/>
<gene>
    <name evidence="1" type="ORF">OCU04_009234</name>
</gene>
<dbReference type="SUPFAM" id="SSF81301">
    <property type="entry name" value="Nucleotidyltransferase"/>
    <property type="match status" value="1"/>
</dbReference>
<accession>A0A9X0DH41</accession>
<name>A0A9X0DH41_9HELO</name>
<dbReference type="AlphaFoldDB" id="A0A9X0DH41"/>
<sequence>MAALSPEGLREVVSELAQKLDSLKIDYAIMGGAATCLLSQDPSRKTTDVDFVIHVDDRGITADLLTNELLNSSPSKFEGVIHYGHTIPAYKLLLPGEPAQLVELEAFDYQSWPQRPQYKIETATRKTLNINGQGVKVFSAEWILREKILSQYQRQGSNKEGNDLQDIINMIPLTIPGRPELDFTQDKELEAALTNLLEKNPTLAQTLKSKIKCGILQN</sequence>
<protein>
    <submittedName>
        <fullName evidence="1">Uncharacterized protein</fullName>
    </submittedName>
</protein>
<comment type="caution">
    <text evidence="1">The sequence shown here is derived from an EMBL/GenBank/DDBJ whole genome shotgun (WGS) entry which is preliminary data.</text>
</comment>